<reference evidence="2 3" key="1">
    <citation type="journal article" date="2023" name="IScience">
        <title>Expanded male sex-determining region conserved during the evolution of homothallism in the green alga Volvox.</title>
        <authorList>
            <person name="Yamamoto K."/>
            <person name="Matsuzaki R."/>
            <person name="Mahakham W."/>
            <person name="Heman W."/>
            <person name="Sekimoto H."/>
            <person name="Kawachi M."/>
            <person name="Minakuchi Y."/>
            <person name="Toyoda A."/>
            <person name="Nozaki H."/>
        </authorList>
    </citation>
    <scope>NUCLEOTIDE SEQUENCE [LARGE SCALE GENOMIC DNA]</scope>
    <source>
        <strain evidence="2 3">NIES-4468</strain>
    </source>
</reference>
<evidence type="ECO:0000256" key="1">
    <source>
        <dbReference type="SAM" id="MobiDB-lite"/>
    </source>
</evidence>
<proteinExistence type="predicted"/>
<keyword evidence="3" id="KW-1185">Reference proteome</keyword>
<evidence type="ECO:0000313" key="3">
    <source>
        <dbReference type="Proteomes" id="UP001165090"/>
    </source>
</evidence>
<protein>
    <submittedName>
        <fullName evidence="2">Uncharacterized protein</fullName>
    </submittedName>
</protein>
<evidence type="ECO:0000313" key="2">
    <source>
        <dbReference type="EMBL" id="GLI68850.1"/>
    </source>
</evidence>
<feature type="compositionally biased region" description="Low complexity" evidence="1">
    <location>
        <begin position="187"/>
        <end position="204"/>
    </location>
</feature>
<name>A0ABQ5SFY3_9CHLO</name>
<accession>A0ABQ5SFY3</accession>
<feature type="region of interest" description="Disordered" evidence="1">
    <location>
        <begin position="89"/>
        <end position="112"/>
    </location>
</feature>
<dbReference type="EMBL" id="BSDZ01000080">
    <property type="protein sequence ID" value="GLI68850.1"/>
    <property type="molecule type" value="Genomic_DNA"/>
</dbReference>
<organism evidence="2 3">
    <name type="scientific">Volvox africanus</name>
    <dbReference type="NCBI Taxonomy" id="51714"/>
    <lineage>
        <taxon>Eukaryota</taxon>
        <taxon>Viridiplantae</taxon>
        <taxon>Chlorophyta</taxon>
        <taxon>core chlorophytes</taxon>
        <taxon>Chlorophyceae</taxon>
        <taxon>CS clade</taxon>
        <taxon>Chlamydomonadales</taxon>
        <taxon>Volvocaceae</taxon>
        <taxon>Volvox</taxon>
    </lineage>
</organism>
<sequence length="366" mass="39621">MGTDAAATNNVSLMPSPRAYQAGASSPAVQALAELRRARRLAMACGQPTPGSRSYSGEDWSVEGLTTSDVATSITAAVARASHVLKSNRKAAMHHNSDTEQENHEETRKDRWDEDRTVQGIANRLARMLRTRHWVRQQGAAAASPKTPVCGVKGGPCIVNVRSRSAPSVRYGSRSPDPQDRARSFSVLRRSVGPGLRGPSRSGLGRRFDEIDGIVRNVTSEHNQRAVRAGEAGQFRLMDTAVEGLNSGGSAGGHNFLHAPSSFHNTTSLSSSFSTAISSSTLCNGEMDDRTWSAINAAVKSGYRTGVRNEIERSRWLLQRLQMMNGGLQQRRHGGFNGGSLEARAIWGKTWVWARLTAIAMSRDAV</sequence>
<feature type="compositionally biased region" description="Basic and acidic residues" evidence="1">
    <location>
        <begin position="95"/>
        <end position="112"/>
    </location>
</feature>
<feature type="region of interest" description="Disordered" evidence="1">
    <location>
        <begin position="164"/>
        <end position="204"/>
    </location>
</feature>
<dbReference type="Proteomes" id="UP001165090">
    <property type="component" value="Unassembled WGS sequence"/>
</dbReference>
<comment type="caution">
    <text evidence="2">The sequence shown here is derived from an EMBL/GenBank/DDBJ whole genome shotgun (WGS) entry which is preliminary data.</text>
</comment>
<gene>
    <name evidence="2" type="ORF">VaNZ11_013394</name>
</gene>